<evidence type="ECO:0000256" key="3">
    <source>
        <dbReference type="ARBA" id="ARBA00004922"/>
    </source>
</evidence>
<reference evidence="34" key="2">
    <citation type="submission" date="2025-08" db="UniProtKB">
        <authorList>
            <consortium name="Ensembl"/>
        </authorList>
    </citation>
    <scope>IDENTIFICATION</scope>
</reference>
<accession>A0A667XZ35</accession>
<evidence type="ECO:0000256" key="15">
    <source>
        <dbReference type="ARBA" id="ARBA00023157"/>
    </source>
</evidence>
<comment type="catalytic activity">
    <reaction evidence="27">
        <text>ganglioside GM1 (d18:1(4E)/18:0) + CMP-N-acetyl-beta-neuraminate = ganglioside GD1a (18:1(4E)/18:0) + CMP + H(+)</text>
        <dbReference type="Rhea" id="RHEA:48248"/>
        <dbReference type="ChEBI" id="CHEBI:15378"/>
        <dbReference type="ChEBI" id="CHEBI:57812"/>
        <dbReference type="ChEBI" id="CHEBI:60377"/>
        <dbReference type="ChEBI" id="CHEBI:73110"/>
        <dbReference type="ChEBI" id="CHEBI:90153"/>
    </reaction>
    <physiologicalReaction direction="left-to-right" evidence="27">
        <dbReference type="Rhea" id="RHEA:48249"/>
    </physiologicalReaction>
</comment>
<evidence type="ECO:0000256" key="13">
    <source>
        <dbReference type="ARBA" id="ARBA00023098"/>
    </source>
</evidence>
<organism evidence="34 35">
    <name type="scientific">Myripristis murdjan</name>
    <name type="common">pinecone soldierfish</name>
    <dbReference type="NCBI Taxonomy" id="586833"/>
    <lineage>
        <taxon>Eukaryota</taxon>
        <taxon>Metazoa</taxon>
        <taxon>Chordata</taxon>
        <taxon>Craniata</taxon>
        <taxon>Vertebrata</taxon>
        <taxon>Euteleostomi</taxon>
        <taxon>Actinopterygii</taxon>
        <taxon>Neopterygii</taxon>
        <taxon>Teleostei</taxon>
        <taxon>Neoteleostei</taxon>
        <taxon>Acanthomorphata</taxon>
        <taxon>Holocentriformes</taxon>
        <taxon>Holocentridae</taxon>
        <taxon>Myripristis</taxon>
    </lineage>
</organism>
<evidence type="ECO:0000313" key="34">
    <source>
        <dbReference type="Ensembl" id="ENSMMDP00005014521.1"/>
    </source>
</evidence>
<evidence type="ECO:0000256" key="21">
    <source>
        <dbReference type="ARBA" id="ARBA00042448"/>
    </source>
</evidence>
<keyword evidence="15" id="KW-1015">Disulfide bond</keyword>
<keyword evidence="9" id="KW-0812">Transmembrane</keyword>
<evidence type="ECO:0000256" key="33">
    <source>
        <dbReference type="ARBA" id="ARBA00082805"/>
    </source>
</evidence>
<evidence type="ECO:0000256" key="19">
    <source>
        <dbReference type="ARBA" id="ARBA00039106"/>
    </source>
</evidence>
<keyword evidence="11" id="KW-1133">Transmembrane helix</keyword>
<comment type="pathway">
    <text evidence="3">Protein modification; protein glycosylation.</text>
</comment>
<keyword evidence="6" id="KW-0964">Secreted</keyword>
<evidence type="ECO:0000256" key="6">
    <source>
        <dbReference type="ARBA" id="ARBA00022525"/>
    </source>
</evidence>
<comment type="catalytic activity">
    <reaction evidence="25">
        <text>a ganglioside GM1 (d18:1(4E)) + CMP-N-acetyl-beta-neuraminate = a ganglioside GD1a (d18:1(4E)) + CMP + H(+)</text>
        <dbReference type="Rhea" id="RHEA:18021"/>
        <dbReference type="ChEBI" id="CHEBI:15378"/>
        <dbReference type="ChEBI" id="CHEBI:57812"/>
        <dbReference type="ChEBI" id="CHEBI:60377"/>
        <dbReference type="ChEBI" id="CHEBI:77709"/>
        <dbReference type="ChEBI" id="CHEBI:78445"/>
        <dbReference type="EC" id="2.4.3.2"/>
    </reaction>
    <physiologicalReaction direction="left-to-right" evidence="25">
        <dbReference type="Rhea" id="RHEA:18022"/>
    </physiologicalReaction>
</comment>
<reference evidence="34" key="3">
    <citation type="submission" date="2025-09" db="UniProtKB">
        <authorList>
            <consortium name="Ensembl"/>
        </authorList>
    </citation>
    <scope>IDENTIFICATION</scope>
</reference>
<evidence type="ECO:0000256" key="23">
    <source>
        <dbReference type="ARBA" id="ARBA00042991"/>
    </source>
</evidence>
<evidence type="ECO:0000256" key="14">
    <source>
        <dbReference type="ARBA" id="ARBA00023136"/>
    </source>
</evidence>
<comment type="catalytic activity">
    <reaction evidence="26">
        <text>a ganglioside GA1 + CMP-N-acetyl-beta-neuraminate = a ganglioside GM1b + CMP + H(+)</text>
        <dbReference type="Rhea" id="RHEA:48244"/>
        <dbReference type="ChEBI" id="CHEBI:15378"/>
        <dbReference type="ChEBI" id="CHEBI:57812"/>
        <dbReference type="ChEBI" id="CHEBI:60377"/>
        <dbReference type="ChEBI" id="CHEBI:88069"/>
        <dbReference type="ChEBI" id="CHEBI:90151"/>
    </reaction>
    <physiologicalReaction direction="left-to-right" evidence="26">
        <dbReference type="Rhea" id="RHEA:48245"/>
    </physiologicalReaction>
</comment>
<dbReference type="GO" id="GO:0003836">
    <property type="term" value="F:beta-galactoside (CMP) alpha-2,3-sialyltransferase activity"/>
    <property type="evidence" value="ECO:0007669"/>
    <property type="project" value="UniProtKB-EC"/>
</dbReference>
<dbReference type="GO" id="GO:0097503">
    <property type="term" value="P:sialylation"/>
    <property type="evidence" value="ECO:0007669"/>
    <property type="project" value="TreeGrafter"/>
</dbReference>
<reference evidence="34" key="1">
    <citation type="submission" date="2019-06" db="EMBL/GenBank/DDBJ databases">
        <authorList>
            <consortium name="Wellcome Sanger Institute Data Sharing"/>
        </authorList>
    </citation>
    <scope>NUCLEOTIDE SEQUENCE [LARGE SCALE GENOMIC DNA]</scope>
</reference>
<evidence type="ECO:0000256" key="10">
    <source>
        <dbReference type="ARBA" id="ARBA00022968"/>
    </source>
</evidence>
<evidence type="ECO:0000256" key="1">
    <source>
        <dbReference type="ARBA" id="ARBA00004323"/>
    </source>
</evidence>
<keyword evidence="35" id="KW-1185">Reference proteome</keyword>
<dbReference type="InterPro" id="IPR001675">
    <property type="entry name" value="Glyco_trans_29"/>
</dbReference>
<dbReference type="CDD" id="cd23966">
    <property type="entry name" value="GT29_ST3GAL1_2"/>
    <property type="match status" value="1"/>
</dbReference>
<dbReference type="GO" id="GO:0032580">
    <property type="term" value="C:Golgi cisterna membrane"/>
    <property type="evidence" value="ECO:0007669"/>
    <property type="project" value="UniProtKB-SubCell"/>
</dbReference>
<keyword evidence="8" id="KW-0808">Transferase</keyword>
<proteinExistence type="inferred from homology"/>
<keyword evidence="14" id="KW-0472">Membrane</keyword>
<comment type="similarity">
    <text evidence="5">Belongs to the glycosyltransferase 29 family.</text>
</comment>
<keyword evidence="7" id="KW-0328">Glycosyltransferase</keyword>
<keyword evidence="10" id="KW-0735">Signal-anchor</keyword>
<comment type="catalytic activity">
    <reaction evidence="24">
        <text>a ganglioside GA1 (d18:1(4E)) + CMP-N-acetyl-beta-neuraminate = a ganglioside GM1b (d18:1(4E)) + CMP + H(+)</text>
        <dbReference type="Rhea" id="RHEA:47560"/>
        <dbReference type="ChEBI" id="CHEBI:15378"/>
        <dbReference type="ChEBI" id="CHEBI:27938"/>
        <dbReference type="ChEBI" id="CHEBI:57812"/>
        <dbReference type="ChEBI" id="CHEBI:60377"/>
        <dbReference type="ChEBI" id="CHEBI:78568"/>
    </reaction>
    <physiologicalReaction direction="left-to-right" evidence="24">
        <dbReference type="Rhea" id="RHEA:47561"/>
    </physiologicalReaction>
</comment>
<gene>
    <name evidence="34" type="primary">LOC115367309</name>
</gene>
<evidence type="ECO:0000256" key="20">
    <source>
        <dbReference type="ARBA" id="ARBA00039107"/>
    </source>
</evidence>
<keyword evidence="12" id="KW-0333">Golgi apparatus</keyword>
<dbReference type="PANTHER" id="PTHR46032">
    <property type="entry name" value="ALPHA-2,3-SIALYLTRANSFERASE ST3GAL I ISOFORM X1"/>
    <property type="match status" value="1"/>
</dbReference>
<comment type="subunit">
    <text evidence="29">Homodimer; disulfide-linked. Homodimer formation occurs in the endoplasmic reticulum.</text>
</comment>
<evidence type="ECO:0000256" key="12">
    <source>
        <dbReference type="ARBA" id="ARBA00023034"/>
    </source>
</evidence>
<dbReference type="GO" id="GO:0005576">
    <property type="term" value="C:extracellular region"/>
    <property type="evidence" value="ECO:0007669"/>
    <property type="project" value="UniProtKB-SubCell"/>
</dbReference>
<evidence type="ECO:0000256" key="22">
    <source>
        <dbReference type="ARBA" id="ARBA00042990"/>
    </source>
</evidence>
<comment type="catalytic activity">
    <reaction evidence="28">
        <text>a globoside GalGb4Cer + CMP-N-acetyl-beta-neuraminate = a globoside MSGG + CMP + H(+)</text>
        <dbReference type="Rhea" id="RHEA:65372"/>
        <dbReference type="ChEBI" id="CHEBI:15378"/>
        <dbReference type="ChEBI" id="CHEBI:57812"/>
        <dbReference type="ChEBI" id="CHEBI:60377"/>
        <dbReference type="ChEBI" id="CHEBI:140623"/>
        <dbReference type="ChEBI" id="CHEBI:140691"/>
    </reaction>
    <physiologicalReaction direction="left-to-right" evidence="28">
        <dbReference type="Rhea" id="RHEA:65373"/>
    </physiologicalReaction>
</comment>
<keyword evidence="16" id="KW-0325">Glycoprotein</keyword>
<evidence type="ECO:0000256" key="8">
    <source>
        <dbReference type="ARBA" id="ARBA00022679"/>
    </source>
</evidence>
<protein>
    <recommendedName>
        <fullName evidence="30">CMP-N-acetylneuraminate-beta-galactosamide-alpha-2,3-sialyltransferase 2</fullName>
        <ecNumber evidence="19">2.4.3.2</ecNumber>
        <ecNumber evidence="20">2.4.3.4</ecNumber>
    </recommendedName>
    <alternativeName>
        <fullName evidence="23">Gal-NAc6S</fullName>
    </alternativeName>
    <alternativeName>
        <fullName evidence="21">Gal-beta-1,3-GalNAc-alpha-2,3-sialyltransferase</fullName>
    </alternativeName>
    <alternativeName>
        <fullName evidence="22">Monosialoganglioside sialyltransferase</fullName>
    </alternativeName>
    <alternativeName>
        <fullName evidence="31">ST3Gal II</fullName>
    </alternativeName>
    <alternativeName>
        <fullName evidence="32">ST3GalA.2</fullName>
    </alternativeName>
    <alternativeName>
        <fullName evidence="33">Sialyltransferase 4B</fullName>
    </alternativeName>
</protein>
<evidence type="ECO:0000256" key="9">
    <source>
        <dbReference type="ARBA" id="ARBA00022692"/>
    </source>
</evidence>
<evidence type="ECO:0000256" key="26">
    <source>
        <dbReference type="ARBA" id="ARBA00043816"/>
    </source>
</evidence>
<evidence type="ECO:0000256" key="27">
    <source>
        <dbReference type="ARBA" id="ARBA00047509"/>
    </source>
</evidence>
<dbReference type="InterPro" id="IPR038578">
    <property type="entry name" value="GT29-like_sf"/>
</dbReference>
<comment type="pathway">
    <text evidence="4">Glycolipid biosynthesis.</text>
</comment>
<evidence type="ECO:0000256" key="5">
    <source>
        <dbReference type="ARBA" id="ARBA00006003"/>
    </source>
</evidence>
<name>A0A667XZ35_9TELE</name>
<dbReference type="FunFam" id="3.90.1480.20:FF:000002">
    <property type="entry name" value="CMP-N-acetylneuraminate-beta-galactosamide- alpha-2,3-sialyltransferase 2"/>
    <property type="match status" value="1"/>
</dbReference>
<dbReference type="PANTHER" id="PTHR46032:SF6">
    <property type="entry name" value="CMP-N-ACETYLNEURAMINATE-BETA-GALACTOSAMIDE-ALPHA-2,3-SIALYLTRANSFERASE 1"/>
    <property type="match status" value="1"/>
</dbReference>
<evidence type="ECO:0000256" key="24">
    <source>
        <dbReference type="ARBA" id="ARBA00043673"/>
    </source>
</evidence>
<dbReference type="AlphaFoldDB" id="A0A667XZ35"/>
<dbReference type="Proteomes" id="UP000472263">
    <property type="component" value="Chromosome 11"/>
</dbReference>
<evidence type="ECO:0000256" key="25">
    <source>
        <dbReference type="ARBA" id="ARBA00043773"/>
    </source>
</evidence>
<keyword evidence="13" id="KW-0443">Lipid metabolism</keyword>
<evidence type="ECO:0000256" key="16">
    <source>
        <dbReference type="ARBA" id="ARBA00023180"/>
    </source>
</evidence>
<evidence type="ECO:0000256" key="31">
    <source>
        <dbReference type="ARBA" id="ARBA00081228"/>
    </source>
</evidence>
<dbReference type="EC" id="2.4.3.4" evidence="20"/>
<dbReference type="GO" id="GO:0006629">
    <property type="term" value="P:lipid metabolic process"/>
    <property type="evidence" value="ECO:0007669"/>
    <property type="project" value="UniProtKB-KW"/>
</dbReference>
<evidence type="ECO:0000256" key="29">
    <source>
        <dbReference type="ARBA" id="ARBA00062545"/>
    </source>
</evidence>
<dbReference type="GeneTree" id="ENSGT00940000154725"/>
<dbReference type="InterPro" id="IPR051757">
    <property type="entry name" value="Beta-gal_alpha2-3_sialyltrans"/>
</dbReference>
<dbReference type="Gene3D" id="3.90.1480.20">
    <property type="entry name" value="Glycosyl transferase family 29"/>
    <property type="match status" value="1"/>
</dbReference>
<dbReference type="EC" id="2.4.3.2" evidence="19"/>
<dbReference type="GO" id="GO:0000139">
    <property type="term" value="C:Golgi membrane"/>
    <property type="evidence" value="ECO:0007669"/>
    <property type="project" value="UniProtKB-SubCell"/>
</dbReference>
<evidence type="ECO:0000256" key="11">
    <source>
        <dbReference type="ARBA" id="ARBA00022989"/>
    </source>
</evidence>
<evidence type="ECO:0000256" key="30">
    <source>
        <dbReference type="ARBA" id="ARBA00072809"/>
    </source>
</evidence>
<evidence type="ECO:0000256" key="18">
    <source>
        <dbReference type="ARBA" id="ARBA00037859"/>
    </source>
</evidence>
<evidence type="ECO:0000256" key="7">
    <source>
        <dbReference type="ARBA" id="ARBA00022676"/>
    </source>
</evidence>
<dbReference type="GO" id="GO:0047288">
    <property type="term" value="F:beta-D-galactosyl-(1-&gt;3)-N-acetyl-beta-D-galactosaminide alpha-2,3- sialyltransferase"/>
    <property type="evidence" value="ECO:0007669"/>
    <property type="project" value="UniProtKB-EC"/>
</dbReference>
<evidence type="ECO:0000256" key="32">
    <source>
        <dbReference type="ARBA" id="ARBA00081332"/>
    </source>
</evidence>
<evidence type="ECO:0000256" key="2">
    <source>
        <dbReference type="ARBA" id="ARBA00004613"/>
    </source>
</evidence>
<comment type="catalytic activity">
    <reaction evidence="17">
        <text>a beta-D-galactosyl-(1-&gt;3)-N-acetyl-alpha-D-galactosaminyl derivative + CMP-N-acetyl-beta-neuraminate = an N-acetyl-alpha-neuraminyl-(2-&gt;3)-beta-D-galactosyl-(1-&gt;3)-N-acetyl-alpha-D-galactosaminyl derivative + CMP + H(+)</text>
        <dbReference type="Rhea" id="RHEA:21616"/>
        <dbReference type="ChEBI" id="CHEBI:15378"/>
        <dbReference type="ChEBI" id="CHEBI:57812"/>
        <dbReference type="ChEBI" id="CHEBI:60377"/>
        <dbReference type="ChEBI" id="CHEBI:133470"/>
        <dbReference type="ChEBI" id="CHEBI:139596"/>
        <dbReference type="EC" id="2.4.3.4"/>
    </reaction>
    <physiologicalReaction direction="left-to-right" evidence="17">
        <dbReference type="Rhea" id="RHEA:21617"/>
    </physiologicalReaction>
</comment>
<evidence type="ECO:0000313" key="35">
    <source>
        <dbReference type="Proteomes" id="UP000472263"/>
    </source>
</evidence>
<sequence>MLTCIWQAGRCYFQTLCIGLIHVFHHICVHRLDLLAMQQFRIAVVLSQKCKVFILLLCISAVCMLLNRETYSRFSQIFFEYTSPFLDSSPCACLKCLSEGNPWFMEHFNKSLQPFLTREYSASEDAFNWWKHIQSDRSSLNAHRAAVDELFQIFPNRQYNTQPSPDKCRSCAVVGNSMNLKGSHYGALIDSHDIIIRMNGGRTQGYEADVGARTTHHVMYPESAMDLGNTTHLVLFPFKTMDLRWLVSAFTTGSITVTYTTVKAKIKANKDLVMVLSPAFIKYVHEVWLDNLAHTYPSTGFMTVVLSLHMCDEVSVFGFGVDSDGNWSHYFEGLQNKHMRTGSHHGQREYQVIQQLSDLHKIHMYKGW</sequence>
<comment type="subcellular location">
    <subcellularLocation>
        <location evidence="1">Golgi apparatus membrane</location>
        <topology evidence="1">Single-pass type II membrane protein</topology>
    </subcellularLocation>
    <subcellularLocation>
        <location evidence="18">Golgi apparatus</location>
        <location evidence="18">Golgi stack membrane</location>
    </subcellularLocation>
    <subcellularLocation>
        <location evidence="2">Secreted</location>
    </subcellularLocation>
</comment>
<dbReference type="InParanoid" id="A0A667XZ35"/>
<dbReference type="Ensembl" id="ENSMMDT00005014922.1">
    <property type="protein sequence ID" value="ENSMMDP00005014521.1"/>
    <property type="gene ID" value="ENSMMDG00005007453.1"/>
</dbReference>
<evidence type="ECO:0000256" key="28">
    <source>
        <dbReference type="ARBA" id="ARBA00052027"/>
    </source>
</evidence>
<evidence type="ECO:0000256" key="4">
    <source>
        <dbReference type="ARBA" id="ARBA00004934"/>
    </source>
</evidence>
<evidence type="ECO:0000256" key="17">
    <source>
        <dbReference type="ARBA" id="ARBA00036292"/>
    </source>
</evidence>
<dbReference type="Pfam" id="PF00777">
    <property type="entry name" value="Glyco_transf_29"/>
    <property type="match status" value="1"/>
</dbReference>